<feature type="domain" description="AB hydrolase-1" evidence="1">
    <location>
        <begin position="23"/>
        <end position="138"/>
    </location>
</feature>
<keyword evidence="2" id="KW-0378">Hydrolase</keyword>
<dbReference type="InterPro" id="IPR029058">
    <property type="entry name" value="AB_hydrolase_fold"/>
</dbReference>
<accession>A0AAU7W1U6</accession>
<organism evidence="2">
    <name type="scientific">Microbacterium sp. A8/3-1</name>
    <dbReference type="NCBI Taxonomy" id="3160749"/>
    <lineage>
        <taxon>Bacteria</taxon>
        <taxon>Bacillati</taxon>
        <taxon>Actinomycetota</taxon>
        <taxon>Actinomycetes</taxon>
        <taxon>Micrococcales</taxon>
        <taxon>Microbacteriaceae</taxon>
        <taxon>Microbacterium</taxon>
    </lineage>
</organism>
<evidence type="ECO:0000313" key="2">
    <source>
        <dbReference type="EMBL" id="XBX80310.1"/>
    </source>
</evidence>
<dbReference type="InterPro" id="IPR000073">
    <property type="entry name" value="AB_hydrolase_1"/>
</dbReference>
<protein>
    <submittedName>
        <fullName evidence="2">Alpha/beta hydrolase</fullName>
    </submittedName>
</protein>
<evidence type="ECO:0000259" key="1">
    <source>
        <dbReference type="Pfam" id="PF00561"/>
    </source>
</evidence>
<proteinExistence type="predicted"/>
<dbReference type="AlphaFoldDB" id="A0AAU7W1U6"/>
<sequence>MNTTSTLDRPDARLHYEVRGAGPLLALIGSPMDADAFAPFADELASDHTVLTADPRGIKRSTVADPTRDSSPAVRAADLAALIEHVDRGPATVFGSSGGAVTVLALAQDRPDLVDVVIAHEPPLLRLLPDHVEQLQTAEDLIALALGGDRLGAWRMFFAQANIAMPEEVLVQWFGGDADPQSLADEQFWFAREYLGSVGWQPDLDVLRRADVRFVLGIGEESVGQLCERTTTALGVQLDVAPTRFPGDHTGFVDHPAAFAARLRDVLANL</sequence>
<dbReference type="SUPFAM" id="SSF53474">
    <property type="entry name" value="alpha/beta-Hydrolases"/>
    <property type="match status" value="1"/>
</dbReference>
<dbReference type="RefSeq" id="WP_350353134.1">
    <property type="nucleotide sequence ID" value="NZ_CP158357.1"/>
</dbReference>
<name>A0AAU7W1U6_9MICO</name>
<dbReference type="Pfam" id="PF00561">
    <property type="entry name" value="Abhydrolase_1"/>
    <property type="match status" value="1"/>
</dbReference>
<dbReference type="GO" id="GO:0016787">
    <property type="term" value="F:hydrolase activity"/>
    <property type="evidence" value="ECO:0007669"/>
    <property type="project" value="UniProtKB-KW"/>
</dbReference>
<dbReference type="EMBL" id="CP158357">
    <property type="protein sequence ID" value="XBX80310.1"/>
    <property type="molecule type" value="Genomic_DNA"/>
</dbReference>
<reference evidence="2" key="1">
    <citation type="submission" date="2024-06" db="EMBL/GenBank/DDBJ databases">
        <title>Draft genome sequence of Microbacterium sp. strain A8/3-1, isolated from Oxytropis tragacanthoides Fisch. ex DC. Root nodules in the Altai region of Russia.</title>
        <authorList>
            <person name="Sazanova A."/>
            <person name="Guro P."/>
            <person name="Kuznetsova I."/>
            <person name="Belimov A."/>
            <person name="Safronova V."/>
        </authorList>
    </citation>
    <scope>NUCLEOTIDE SEQUENCE</scope>
    <source>
        <strain evidence="2">A8/3-1</strain>
    </source>
</reference>
<gene>
    <name evidence="2" type="ORF">ABS642_09520</name>
</gene>
<dbReference type="Gene3D" id="3.40.50.1820">
    <property type="entry name" value="alpha/beta hydrolase"/>
    <property type="match status" value="1"/>
</dbReference>